<dbReference type="InterPro" id="IPR041976">
    <property type="entry name" value="KOW_Spt5_3"/>
</dbReference>
<comment type="similarity">
    <text evidence="2 10">Belongs to the SPT5 family.</text>
</comment>
<dbReference type="FunFam" id="3.30.70.940:FF:000007">
    <property type="entry name" value="Transcription elongation factor SPT5"/>
    <property type="match status" value="1"/>
</dbReference>
<feature type="compositionally biased region" description="Acidic residues" evidence="11">
    <location>
        <begin position="94"/>
        <end position="114"/>
    </location>
</feature>
<feature type="region of interest" description="Disordered" evidence="11">
    <location>
        <begin position="759"/>
        <end position="779"/>
    </location>
</feature>
<evidence type="ECO:0000313" key="15">
    <source>
        <dbReference type="Proteomes" id="UP000796880"/>
    </source>
</evidence>
<dbReference type="GO" id="GO:0032044">
    <property type="term" value="C:DSIF complex"/>
    <property type="evidence" value="ECO:0007669"/>
    <property type="project" value="TreeGrafter"/>
</dbReference>
<dbReference type="Pfam" id="PF23291">
    <property type="entry name" value="KOW4_SPT5"/>
    <property type="match status" value="1"/>
</dbReference>
<feature type="domain" description="KOW" evidence="13">
    <location>
        <begin position="988"/>
        <end position="1015"/>
    </location>
</feature>
<dbReference type="InterPro" id="IPR041977">
    <property type="entry name" value="KOW_Spt5_4"/>
</dbReference>
<dbReference type="Pfam" id="PF23284">
    <property type="entry name" value="KOW2_Spt5"/>
    <property type="match status" value="1"/>
</dbReference>
<dbReference type="InterPro" id="IPR022581">
    <property type="entry name" value="Spt5_N"/>
</dbReference>
<dbReference type="Pfam" id="PF23290">
    <property type="entry name" value="KOW5_SPT5"/>
    <property type="match status" value="1"/>
</dbReference>
<evidence type="ECO:0000259" key="13">
    <source>
        <dbReference type="SMART" id="SM00739"/>
    </source>
</evidence>
<dbReference type="CDD" id="cd06085">
    <property type="entry name" value="KOW_Spt5_5"/>
    <property type="match status" value="1"/>
</dbReference>
<keyword evidence="9 10" id="KW-0539">Nucleus</keyword>
<dbReference type="PANTHER" id="PTHR11125:SF7">
    <property type="entry name" value="TRANSCRIPTION ELONGATION FACTOR SPT5"/>
    <property type="match status" value="1"/>
</dbReference>
<dbReference type="PANTHER" id="PTHR11125">
    <property type="entry name" value="SUPPRESSOR OF TY 5"/>
    <property type="match status" value="1"/>
</dbReference>
<dbReference type="CDD" id="cd06084">
    <property type="entry name" value="KOW_Spt5_4"/>
    <property type="match status" value="1"/>
</dbReference>
<feature type="compositionally biased region" description="Basic and acidic residues" evidence="11">
    <location>
        <begin position="801"/>
        <end position="811"/>
    </location>
</feature>
<dbReference type="InterPro" id="IPR057935">
    <property type="entry name" value="KOW_Spt5_6_plant"/>
</dbReference>
<evidence type="ECO:0000256" key="1">
    <source>
        <dbReference type="ARBA" id="ARBA00004123"/>
    </source>
</evidence>
<dbReference type="CDD" id="cd06086">
    <property type="entry name" value="KOW_Spt5_6"/>
    <property type="match status" value="1"/>
</dbReference>
<dbReference type="FunFam" id="2.30.30.30:FF:000024">
    <property type="entry name" value="Transcription elongation factor SPT5"/>
    <property type="match status" value="1"/>
</dbReference>
<proteinExistence type="inferred from homology"/>
<feature type="region of interest" description="Disordered" evidence="11">
    <location>
        <begin position="795"/>
        <end position="920"/>
    </location>
</feature>
<reference evidence="14" key="1">
    <citation type="submission" date="2020-03" db="EMBL/GenBank/DDBJ databases">
        <title>A high-quality chromosome-level genome assembly of a woody plant with both climbing and erect habits, Rhamnella rubrinervis.</title>
        <authorList>
            <person name="Lu Z."/>
            <person name="Yang Y."/>
            <person name="Zhu X."/>
            <person name="Sun Y."/>
        </authorList>
    </citation>
    <scope>NUCLEOTIDE SEQUENCE</scope>
    <source>
        <strain evidence="14">BYM</strain>
        <tissue evidence="14">Leaf</tissue>
    </source>
</reference>
<feature type="domain" description="NusG-like N-terminal" evidence="12">
    <location>
        <begin position="182"/>
        <end position="268"/>
    </location>
</feature>
<feature type="compositionally biased region" description="Acidic residues" evidence="11">
    <location>
        <begin position="7"/>
        <end position="40"/>
    </location>
</feature>
<evidence type="ECO:0000256" key="6">
    <source>
        <dbReference type="ARBA" id="ARBA00023015"/>
    </source>
</evidence>
<sequence length="1041" mass="116021">MPRRDVEDDDLEPEEDDEDYGEDQEQVLEEELEEEEEEDEGRGSSRRKRRRSDFIDDVAEEDDEEEEEDDEDDYGGGSRKRRNKRPSGSQFFDLEAEVDSDDEEEDDDGEDDFIVEGGGEVPEEDDGRRMHRRPLLPREDEQEDVEALERRIQARYARSSHAEYDEETTDVDQQALLPSVRDPKLWMVKCAINHEREAAACLMQKYIDKGSELQIRSVVALDHLKNYIYVEADREAHVREACKGLRNIYTQSIKLVPIREMTDVLSVESKTIDLARDTWVRMKIGTYKGDLAKVVNVDNLRQRVTVKLIPRIDLQALANKLDGREVVKKKAFVPPPRFMNVDEARELHIRVERRRDQMSGDYFENIGGMLFKDGFLYKNVSMKSVSSLNINPTFDELEKFRKPGENGDGDMGSLSTLFANRKKGHFMKGDAVIVIKGDLKNLKGWVEKVEEENVHIRPEMKGLPKTLAVNEKELCKYFEPGNHVKVVSGAQEGATGMVVKVEQHVLIILSDTTKEHIRVFADDVVESSEVTSGITRIGDYELHDLVLLDNNSFGVIIRVESEAFQVLKGVTDRPEVSLVRLREIKCKLDKKISVQDRLKNTVCVKDVVRIVEGPCKGKLGPVEHIYRGVLFVNDRHHLEHAGFICAKSHSCVVVGGSRANGDRNGDSPRFSHLRTPPRIPQSPKRFPRGGPPIDSGGRHRGGRGHDNMAGALVKISQGHFKGYKGRVKEVKGQTVRIELESQMRVVTVDRKCISDNFSSSTPYRETPRYGMGSETPMHPSRTPLHPYMTPMRDAGATPIHDGMRTPMRDRAWNPYAPMSPPRDNWEDGNPASWGTSPQYQPGSPPSRPYEAPTPGSGWASTPGGNYSEAGTPRDSSSGYANAPSPYLPSTPGGQPMTPNSASYLPGTPGGQPMTPGTGGLDVMSPVIGDNEGPWFIPDILVNVRRSGDEAIVGVVREVLADGSCRVALGSSGNGEIITALTNEMEVVVPRKSDRIKIMGSTLRGATGKLIGVDGTDGIVKVDDTFDVKILDLANLAKLAQP</sequence>
<keyword evidence="3" id="KW-0678">Repressor</keyword>
<keyword evidence="6" id="KW-0805">Transcription regulation</keyword>
<dbReference type="InterPro" id="IPR017071">
    <property type="entry name" value="TF_Spt5_eukaryote"/>
</dbReference>
<dbReference type="Proteomes" id="UP000796880">
    <property type="component" value="Unassembled WGS sequence"/>
</dbReference>
<dbReference type="InterPro" id="IPR039659">
    <property type="entry name" value="SPT5"/>
</dbReference>
<dbReference type="GO" id="GO:0003729">
    <property type="term" value="F:mRNA binding"/>
    <property type="evidence" value="ECO:0007669"/>
    <property type="project" value="TreeGrafter"/>
</dbReference>
<dbReference type="CDD" id="cd06081">
    <property type="entry name" value="KOW_Spt5_1"/>
    <property type="match status" value="1"/>
</dbReference>
<dbReference type="Pfam" id="PF23042">
    <property type="entry name" value="KOW1_SPT5"/>
    <property type="match status" value="1"/>
</dbReference>
<feature type="domain" description="KOW" evidence="13">
    <location>
        <begin position="477"/>
        <end position="504"/>
    </location>
</feature>
<dbReference type="InterPro" id="IPR041978">
    <property type="entry name" value="KOW_Spt5_5"/>
</dbReference>
<dbReference type="InterPro" id="IPR057934">
    <property type="entry name" value="KOW_Spt5_7"/>
</dbReference>
<keyword evidence="8 10" id="KW-0804">Transcription</keyword>
<evidence type="ECO:0000256" key="7">
    <source>
        <dbReference type="ARBA" id="ARBA00023159"/>
    </source>
</evidence>
<dbReference type="CDD" id="cd09888">
    <property type="entry name" value="NGN_Euk"/>
    <property type="match status" value="1"/>
</dbReference>
<dbReference type="InterPro" id="IPR005825">
    <property type="entry name" value="Ribosomal_uL24_CS"/>
</dbReference>
<keyword evidence="7" id="KW-0010">Activator</keyword>
<dbReference type="CDD" id="cd06083">
    <property type="entry name" value="KOW_Spt5_3"/>
    <property type="match status" value="1"/>
</dbReference>
<dbReference type="GO" id="GO:0006412">
    <property type="term" value="P:translation"/>
    <property type="evidence" value="ECO:0007669"/>
    <property type="project" value="InterPro"/>
</dbReference>
<dbReference type="Pfam" id="PF23037">
    <property type="entry name" value="KOWx_SPT5"/>
    <property type="match status" value="1"/>
</dbReference>
<evidence type="ECO:0000256" key="4">
    <source>
        <dbReference type="ARBA" id="ARBA00022553"/>
    </source>
</evidence>
<dbReference type="Pfam" id="PF03439">
    <property type="entry name" value="Spt5-NGN"/>
    <property type="match status" value="1"/>
</dbReference>
<evidence type="ECO:0000256" key="9">
    <source>
        <dbReference type="ARBA" id="ARBA00023242"/>
    </source>
</evidence>
<dbReference type="OrthoDB" id="28901at2759"/>
<feature type="region of interest" description="Disordered" evidence="11">
    <location>
        <begin position="1"/>
        <end position="146"/>
    </location>
</feature>
<dbReference type="Pfam" id="PF11942">
    <property type="entry name" value="Spt5_N"/>
    <property type="match status" value="1"/>
</dbReference>
<evidence type="ECO:0000256" key="2">
    <source>
        <dbReference type="ARBA" id="ARBA00006956"/>
    </source>
</evidence>
<dbReference type="AlphaFoldDB" id="A0A8K0MH68"/>
<evidence type="ECO:0000256" key="10">
    <source>
        <dbReference type="PIRNR" id="PIRNR036945"/>
    </source>
</evidence>
<dbReference type="Pfam" id="PF23038">
    <property type="entry name" value="KOW6_SPT51-2"/>
    <property type="match status" value="1"/>
</dbReference>
<dbReference type="GO" id="GO:0032784">
    <property type="term" value="P:regulation of DNA-templated transcription elongation"/>
    <property type="evidence" value="ECO:0007669"/>
    <property type="project" value="InterPro"/>
</dbReference>
<feature type="domain" description="KOW" evidence="13">
    <location>
        <begin position="706"/>
        <end position="733"/>
    </location>
</feature>
<feature type="domain" description="KOW" evidence="13">
    <location>
        <begin position="601"/>
        <end position="628"/>
    </location>
</feature>
<dbReference type="SUPFAM" id="SSF50104">
    <property type="entry name" value="Translation proteins SH3-like domain"/>
    <property type="match status" value="1"/>
</dbReference>
<keyword evidence="4" id="KW-0597">Phosphoprotein</keyword>
<dbReference type="InterPro" id="IPR057936">
    <property type="entry name" value="KOWx_Spt5"/>
</dbReference>
<dbReference type="PIRSF" id="PIRSF036945">
    <property type="entry name" value="Spt5"/>
    <property type="match status" value="1"/>
</dbReference>
<dbReference type="SMART" id="SM00738">
    <property type="entry name" value="NGN"/>
    <property type="match status" value="1"/>
</dbReference>
<dbReference type="FunFam" id="2.30.30.30:FF:000027">
    <property type="entry name" value="Transcription elongation factor SPT5"/>
    <property type="match status" value="1"/>
</dbReference>
<name>A0A8K0MH68_9ROSA</name>
<dbReference type="EMBL" id="VOIH02000005">
    <property type="protein sequence ID" value="KAF3445565.1"/>
    <property type="molecule type" value="Genomic_DNA"/>
</dbReference>
<protein>
    <recommendedName>
        <fullName evidence="10">Transcription elongation factor SPT5</fullName>
    </recommendedName>
</protein>
<feature type="compositionally biased region" description="Polar residues" evidence="11">
    <location>
        <begin position="832"/>
        <end position="841"/>
    </location>
</feature>
<dbReference type="SMART" id="SM00739">
    <property type="entry name" value="KOW"/>
    <property type="match status" value="6"/>
</dbReference>
<feature type="domain" description="KOW" evidence="13">
    <location>
        <begin position="273"/>
        <end position="300"/>
    </location>
</feature>
<dbReference type="InterPro" id="IPR014722">
    <property type="entry name" value="Rib_uL2_dom2"/>
</dbReference>
<gene>
    <name evidence="14" type="ORF">FNV43_RR10741</name>
</gene>
<dbReference type="Gene3D" id="2.30.30.30">
    <property type="match status" value="4"/>
</dbReference>
<feature type="domain" description="KOW" evidence="13">
    <location>
        <begin position="425"/>
        <end position="452"/>
    </location>
</feature>
<evidence type="ECO:0000256" key="8">
    <source>
        <dbReference type="ARBA" id="ARBA00023163"/>
    </source>
</evidence>
<evidence type="ECO:0000256" key="5">
    <source>
        <dbReference type="ARBA" id="ARBA00022737"/>
    </source>
</evidence>
<dbReference type="Pfam" id="PF23287">
    <property type="entry name" value="KOW7_SPT5"/>
    <property type="match status" value="1"/>
</dbReference>
<dbReference type="InterPro" id="IPR005100">
    <property type="entry name" value="NGN-domain"/>
</dbReference>
<feature type="region of interest" description="Disordered" evidence="11">
    <location>
        <begin position="661"/>
        <end position="704"/>
    </location>
</feature>
<keyword evidence="5" id="KW-0677">Repeat</keyword>
<dbReference type="GO" id="GO:0005840">
    <property type="term" value="C:ribosome"/>
    <property type="evidence" value="ECO:0007669"/>
    <property type="project" value="InterPro"/>
</dbReference>
<feature type="compositionally biased region" description="Acidic residues" evidence="11">
    <location>
        <begin position="55"/>
        <end position="74"/>
    </location>
</feature>
<dbReference type="PROSITE" id="PS01108">
    <property type="entry name" value="RIBOSOMAL_L24"/>
    <property type="match status" value="1"/>
</dbReference>
<dbReference type="GO" id="GO:0006368">
    <property type="term" value="P:transcription elongation by RNA polymerase II"/>
    <property type="evidence" value="ECO:0007669"/>
    <property type="project" value="TreeGrafter"/>
</dbReference>
<dbReference type="GO" id="GO:0006357">
    <property type="term" value="P:regulation of transcription by RNA polymerase II"/>
    <property type="evidence" value="ECO:0007669"/>
    <property type="project" value="InterPro"/>
</dbReference>
<keyword evidence="15" id="KW-1185">Reference proteome</keyword>
<dbReference type="InterPro" id="IPR041975">
    <property type="entry name" value="KOW_Spt5_2"/>
</dbReference>
<dbReference type="InterPro" id="IPR039385">
    <property type="entry name" value="NGN_Euk"/>
</dbReference>
<dbReference type="InterPro" id="IPR005824">
    <property type="entry name" value="KOW"/>
</dbReference>
<comment type="subcellular location">
    <subcellularLocation>
        <location evidence="1 10">Nucleus</location>
    </subcellularLocation>
</comment>
<evidence type="ECO:0000259" key="12">
    <source>
        <dbReference type="SMART" id="SM00738"/>
    </source>
</evidence>
<dbReference type="CDD" id="cd06082">
    <property type="entry name" value="KOW_Spt5_2"/>
    <property type="match status" value="1"/>
</dbReference>
<dbReference type="GO" id="GO:0003735">
    <property type="term" value="F:structural constituent of ribosome"/>
    <property type="evidence" value="ECO:0007669"/>
    <property type="project" value="InterPro"/>
</dbReference>
<organism evidence="14 15">
    <name type="scientific">Rhamnella rubrinervis</name>
    <dbReference type="NCBI Taxonomy" id="2594499"/>
    <lineage>
        <taxon>Eukaryota</taxon>
        <taxon>Viridiplantae</taxon>
        <taxon>Streptophyta</taxon>
        <taxon>Embryophyta</taxon>
        <taxon>Tracheophyta</taxon>
        <taxon>Spermatophyta</taxon>
        <taxon>Magnoliopsida</taxon>
        <taxon>eudicotyledons</taxon>
        <taxon>Gunneridae</taxon>
        <taxon>Pentapetalae</taxon>
        <taxon>rosids</taxon>
        <taxon>fabids</taxon>
        <taxon>Rosales</taxon>
        <taxon>Rhamnaceae</taxon>
        <taxon>rhamnoid group</taxon>
        <taxon>Rhamneae</taxon>
        <taxon>Rhamnella</taxon>
    </lineage>
</organism>
<dbReference type="FunFam" id="2.30.30.30:FF:000028">
    <property type="entry name" value="Transcription elongation factor SPT5"/>
    <property type="match status" value="1"/>
</dbReference>
<dbReference type="Gene3D" id="3.30.70.940">
    <property type="entry name" value="NusG, N-terminal domain"/>
    <property type="match status" value="1"/>
</dbReference>
<dbReference type="InterPro" id="IPR008991">
    <property type="entry name" value="Translation_prot_SH3-like_sf"/>
</dbReference>
<evidence type="ECO:0000313" key="14">
    <source>
        <dbReference type="EMBL" id="KAF3445565.1"/>
    </source>
</evidence>
<evidence type="ECO:0000256" key="3">
    <source>
        <dbReference type="ARBA" id="ARBA00022491"/>
    </source>
</evidence>
<dbReference type="InterPro" id="IPR041973">
    <property type="entry name" value="KOW_Spt5_1"/>
</dbReference>
<comment type="caution">
    <text evidence="14">The sequence shown here is derived from an EMBL/GenBank/DDBJ whole genome shotgun (WGS) entry which is preliminary data.</text>
</comment>
<evidence type="ECO:0000256" key="11">
    <source>
        <dbReference type="SAM" id="MobiDB-lite"/>
    </source>
</evidence>
<accession>A0A8K0MH68</accession>
<dbReference type="InterPro" id="IPR006645">
    <property type="entry name" value="NGN-like_dom"/>
</dbReference>
<dbReference type="InterPro" id="IPR036735">
    <property type="entry name" value="NGN_dom_sf"/>
</dbReference>